<feature type="transmembrane region" description="Helical" evidence="1">
    <location>
        <begin position="79"/>
        <end position="97"/>
    </location>
</feature>
<keyword evidence="1" id="KW-0472">Membrane</keyword>
<gene>
    <name evidence="2" type="ORF">HEB94_006590</name>
</gene>
<dbReference type="EMBL" id="JADBEM010000001">
    <property type="protein sequence ID" value="MBE1609742.1"/>
    <property type="molecule type" value="Genomic_DNA"/>
</dbReference>
<reference evidence="2" key="1">
    <citation type="submission" date="2020-10" db="EMBL/GenBank/DDBJ databases">
        <title>Sequencing the genomes of 1000 actinobacteria strains.</title>
        <authorList>
            <person name="Klenk H.-P."/>
        </authorList>
    </citation>
    <scope>NUCLEOTIDE SEQUENCE</scope>
    <source>
        <strain evidence="2">DSM 45354</strain>
    </source>
</reference>
<feature type="transmembrane region" description="Helical" evidence="1">
    <location>
        <begin position="6"/>
        <end position="28"/>
    </location>
</feature>
<comment type="caution">
    <text evidence="2">The sequence shown here is derived from an EMBL/GenBank/DDBJ whole genome shotgun (WGS) entry which is preliminary data.</text>
</comment>
<keyword evidence="1" id="KW-0812">Transmembrane</keyword>
<dbReference type="AlphaFoldDB" id="A0A927N0W5"/>
<sequence length="196" mass="20920">MTVDNLHDFFVATAGVAGALIGLLFVAISVSQERLAERGDTQIHRVRASAALTAFTNALAVSLFALIPRDDIGWTALDVAVLGLMFTTASLLSLIRVRGMRWRDVRDQVFLLGLIAIFALQLVMGLRVAGHTGDAGDSGEVHTISILVIVCFLVGIARSWELIGGPSIGLGHEIGALVRGEDHRRDAERAQGARQG</sequence>
<organism evidence="2 3">
    <name type="scientific">Actinopolymorpha pittospori</name>
    <dbReference type="NCBI Taxonomy" id="648752"/>
    <lineage>
        <taxon>Bacteria</taxon>
        <taxon>Bacillati</taxon>
        <taxon>Actinomycetota</taxon>
        <taxon>Actinomycetes</taxon>
        <taxon>Propionibacteriales</taxon>
        <taxon>Actinopolymorphaceae</taxon>
        <taxon>Actinopolymorpha</taxon>
    </lineage>
</organism>
<keyword evidence="1" id="KW-1133">Transmembrane helix</keyword>
<evidence type="ECO:0000313" key="2">
    <source>
        <dbReference type="EMBL" id="MBE1609742.1"/>
    </source>
</evidence>
<feature type="transmembrane region" description="Helical" evidence="1">
    <location>
        <begin position="141"/>
        <end position="160"/>
    </location>
</feature>
<dbReference type="RefSeq" id="WP_192753271.1">
    <property type="nucleotide sequence ID" value="NZ_BAABJL010000181.1"/>
</dbReference>
<feature type="transmembrane region" description="Helical" evidence="1">
    <location>
        <begin position="48"/>
        <end position="67"/>
    </location>
</feature>
<evidence type="ECO:0008006" key="4">
    <source>
        <dbReference type="Google" id="ProtNLM"/>
    </source>
</evidence>
<protein>
    <recommendedName>
        <fullName evidence="4">Modulator of FtsH protease</fullName>
    </recommendedName>
</protein>
<evidence type="ECO:0000313" key="3">
    <source>
        <dbReference type="Proteomes" id="UP000638648"/>
    </source>
</evidence>
<evidence type="ECO:0000256" key="1">
    <source>
        <dbReference type="SAM" id="Phobius"/>
    </source>
</evidence>
<dbReference type="Proteomes" id="UP000638648">
    <property type="component" value="Unassembled WGS sequence"/>
</dbReference>
<proteinExistence type="predicted"/>
<keyword evidence="3" id="KW-1185">Reference proteome</keyword>
<name>A0A927N0W5_9ACTN</name>
<accession>A0A927N0W5</accession>
<feature type="transmembrane region" description="Helical" evidence="1">
    <location>
        <begin position="109"/>
        <end position="129"/>
    </location>
</feature>